<reference evidence="3 4" key="1">
    <citation type="submission" date="2018-10" db="EMBL/GenBank/DDBJ databases">
        <authorList>
            <person name="Jung H.S."/>
            <person name="Jeon C.O."/>
        </authorList>
    </citation>
    <scope>NUCLEOTIDE SEQUENCE [LARGE SCALE GENOMIC DNA]</scope>
    <source>
        <strain evidence="3 4">MA-7-27</strain>
    </source>
</reference>
<evidence type="ECO:0008006" key="5">
    <source>
        <dbReference type="Google" id="ProtNLM"/>
    </source>
</evidence>
<sequence>MTEIEKAKQTVKSKALEAKEAAQSRAKSTAEDLKSAASAAADDARAQVEAEASGVKARLADEITAVADGVSRASERMTEDAPHTETVAAMARQLDRTADAVREADLGTIATRLSSFARRNPAAFLGGAAILGIAAGRFLKASSPEPTMQSDIQPHHIPQPAPAQLGDDRA</sequence>
<dbReference type="Proteomes" id="UP000281343">
    <property type="component" value="Unassembled WGS sequence"/>
</dbReference>
<dbReference type="AlphaFoldDB" id="A0A3L9Y6I5"/>
<keyword evidence="4" id="KW-1185">Reference proteome</keyword>
<comment type="caution">
    <text evidence="3">The sequence shown here is derived from an EMBL/GenBank/DDBJ whole genome shotgun (WGS) entry which is preliminary data.</text>
</comment>
<evidence type="ECO:0000256" key="2">
    <source>
        <dbReference type="SAM" id="Phobius"/>
    </source>
</evidence>
<dbReference type="EMBL" id="RCNT01000002">
    <property type="protein sequence ID" value="RMA43075.1"/>
    <property type="molecule type" value="Genomic_DNA"/>
</dbReference>
<accession>A0A3L9Y6I5</accession>
<feature type="compositionally biased region" description="Low complexity" evidence="1">
    <location>
        <begin position="155"/>
        <end position="164"/>
    </location>
</feature>
<evidence type="ECO:0000313" key="4">
    <source>
        <dbReference type="Proteomes" id="UP000281343"/>
    </source>
</evidence>
<evidence type="ECO:0000256" key="1">
    <source>
        <dbReference type="SAM" id="MobiDB-lite"/>
    </source>
</evidence>
<name>A0A3L9Y6I5_9RHOB</name>
<feature type="compositionally biased region" description="Basic and acidic residues" evidence="1">
    <location>
        <begin position="1"/>
        <end position="34"/>
    </location>
</feature>
<organism evidence="3 4">
    <name type="scientific">Rhodophyticola porphyridii</name>
    <dbReference type="NCBI Taxonomy" id="1852017"/>
    <lineage>
        <taxon>Bacteria</taxon>
        <taxon>Pseudomonadati</taxon>
        <taxon>Pseudomonadota</taxon>
        <taxon>Alphaproteobacteria</taxon>
        <taxon>Rhodobacterales</taxon>
        <taxon>Roseobacteraceae</taxon>
        <taxon>Rhodophyticola</taxon>
    </lineage>
</organism>
<gene>
    <name evidence="3" type="ORF">D9R08_05425</name>
</gene>
<keyword evidence="2" id="KW-0472">Membrane</keyword>
<evidence type="ECO:0000313" key="3">
    <source>
        <dbReference type="EMBL" id="RMA43075.1"/>
    </source>
</evidence>
<keyword evidence="2" id="KW-1133">Transmembrane helix</keyword>
<keyword evidence="2" id="KW-0812">Transmembrane</keyword>
<feature type="region of interest" description="Disordered" evidence="1">
    <location>
        <begin position="142"/>
        <end position="170"/>
    </location>
</feature>
<protein>
    <recommendedName>
        <fullName evidence="5">DUF3618 domain-containing protein</fullName>
    </recommendedName>
</protein>
<dbReference type="RefSeq" id="WP_121897010.1">
    <property type="nucleotide sequence ID" value="NZ_RCNT01000002.1"/>
</dbReference>
<proteinExistence type="predicted"/>
<feature type="transmembrane region" description="Helical" evidence="2">
    <location>
        <begin position="122"/>
        <end position="139"/>
    </location>
</feature>
<feature type="region of interest" description="Disordered" evidence="1">
    <location>
        <begin position="1"/>
        <end position="54"/>
    </location>
</feature>